<dbReference type="GO" id="GO:0012505">
    <property type="term" value="C:endomembrane system"/>
    <property type="evidence" value="ECO:0007669"/>
    <property type="project" value="UniProtKB-SubCell"/>
</dbReference>
<keyword evidence="11 16" id="KW-0472">Membrane</keyword>
<evidence type="ECO:0000256" key="9">
    <source>
        <dbReference type="ARBA" id="ARBA00022989"/>
    </source>
</evidence>
<dbReference type="EMBL" id="BSRA01000003">
    <property type="protein sequence ID" value="GLV12897.1"/>
    <property type="molecule type" value="Genomic_DNA"/>
</dbReference>
<reference evidence="17" key="3">
    <citation type="submission" date="2023-02" db="EMBL/GenBank/DDBJ databases">
        <title>Proposal of a novel subspecies: Alicyclobacillus hesperidum subspecies aegle.</title>
        <authorList>
            <person name="Goto K."/>
            <person name="Fujii T."/>
            <person name="Yasui K."/>
            <person name="Mochida K."/>
            <person name="Kato-Tanaka Y."/>
            <person name="Morohoshi S."/>
            <person name="An S.Y."/>
            <person name="Kasai H."/>
            <person name="Yokota A."/>
        </authorList>
    </citation>
    <scope>NUCLEOTIDE SEQUENCE</scope>
    <source>
        <strain evidence="17">DSM 12766</strain>
    </source>
</reference>
<accession>A0A1H2VIC7</accession>
<evidence type="ECO:0000256" key="12">
    <source>
        <dbReference type="ARBA" id="ARBA00023209"/>
    </source>
</evidence>
<evidence type="ECO:0000256" key="10">
    <source>
        <dbReference type="ARBA" id="ARBA00023098"/>
    </source>
</evidence>
<evidence type="ECO:0000256" key="7">
    <source>
        <dbReference type="ARBA" id="ARBA00022679"/>
    </source>
</evidence>
<evidence type="ECO:0000256" key="16">
    <source>
        <dbReference type="SAM" id="Phobius"/>
    </source>
</evidence>
<reference evidence="19" key="2">
    <citation type="submission" date="2016-10" db="EMBL/GenBank/DDBJ databases">
        <authorList>
            <person name="Varghese N."/>
        </authorList>
    </citation>
    <scope>NUCLEOTIDE SEQUENCE [LARGE SCALE GENOMIC DNA]</scope>
    <source>
        <strain evidence="19">DSM 12489</strain>
    </source>
</reference>
<evidence type="ECO:0000256" key="11">
    <source>
        <dbReference type="ARBA" id="ARBA00023136"/>
    </source>
</evidence>
<protein>
    <recommendedName>
        <fullName evidence="5">CDP-diacylglycerol--serine O-phosphatidyltransferase</fullName>
        <ecNumber evidence="4">2.7.8.8</ecNumber>
    </recommendedName>
    <alternativeName>
        <fullName evidence="14">Phosphatidylserine synthase</fullName>
    </alternativeName>
</protein>
<evidence type="ECO:0000256" key="14">
    <source>
        <dbReference type="ARBA" id="ARBA00032361"/>
    </source>
</evidence>
<comment type="subcellular location">
    <subcellularLocation>
        <location evidence="2">Endomembrane system</location>
        <topology evidence="2">Multi-pass membrane protein</topology>
    </subcellularLocation>
</comment>
<dbReference type="EC" id="2.7.8.8" evidence="4"/>
<evidence type="ECO:0000256" key="6">
    <source>
        <dbReference type="ARBA" id="ARBA00022516"/>
    </source>
</evidence>
<keyword evidence="8 16" id="KW-0812">Transmembrane</keyword>
<feature type="transmembrane region" description="Helical" evidence="16">
    <location>
        <begin position="90"/>
        <end position="108"/>
    </location>
</feature>
<dbReference type="Proteomes" id="UP000182589">
    <property type="component" value="Unassembled WGS sequence"/>
</dbReference>
<dbReference type="Gene3D" id="1.20.120.1760">
    <property type="match status" value="1"/>
</dbReference>
<evidence type="ECO:0000256" key="5">
    <source>
        <dbReference type="ARBA" id="ARBA00017171"/>
    </source>
</evidence>
<sequence length="243" mass="26656">MFIRAIPNALTLFNLVVGVAAALVALHGRLDEAALLVVLGMLLDGLDGRAARLLHAESEFGKQLDSLSDMVTFGVAPVVVMYQVQLRQLGLLGDLLAVLFPICGALRLARFNTQTKVRNYFVGLPITAAGGVLATMALMKPVLHPAQVILPAGLFILSLLMVSSVRYPNFKRVSYPKSVFVLVPVFAMTIFVLIRCHIVRTDWLAFGILGLYALYGVMRSIRYRLLTARRRSTPTDMATRSKD</sequence>
<keyword evidence="10" id="KW-0443">Lipid metabolism</keyword>
<proteinExistence type="inferred from homology"/>
<feature type="transmembrane region" description="Helical" evidence="16">
    <location>
        <begin position="9"/>
        <end position="27"/>
    </location>
</feature>
<organism evidence="18 19">
    <name type="scientific">Alicyclobacillus hesperidum</name>
    <dbReference type="NCBI Taxonomy" id="89784"/>
    <lineage>
        <taxon>Bacteria</taxon>
        <taxon>Bacillati</taxon>
        <taxon>Bacillota</taxon>
        <taxon>Bacilli</taxon>
        <taxon>Bacillales</taxon>
        <taxon>Alicyclobacillaceae</taxon>
        <taxon>Alicyclobacillus</taxon>
    </lineage>
</organism>
<dbReference type="GO" id="GO:0016020">
    <property type="term" value="C:membrane"/>
    <property type="evidence" value="ECO:0007669"/>
    <property type="project" value="InterPro"/>
</dbReference>
<evidence type="ECO:0000256" key="3">
    <source>
        <dbReference type="ARBA" id="ARBA00010441"/>
    </source>
</evidence>
<dbReference type="PANTHER" id="PTHR14269:SF61">
    <property type="entry name" value="CDP-DIACYLGLYCEROL--SERINE O-PHOSPHATIDYLTRANSFERASE"/>
    <property type="match status" value="1"/>
</dbReference>
<dbReference type="GO" id="GO:0003882">
    <property type="term" value="F:CDP-diacylglycerol-serine O-phosphatidyltransferase activity"/>
    <property type="evidence" value="ECO:0007669"/>
    <property type="project" value="UniProtKB-EC"/>
</dbReference>
<evidence type="ECO:0000256" key="4">
    <source>
        <dbReference type="ARBA" id="ARBA00013174"/>
    </source>
</evidence>
<keyword evidence="9 16" id="KW-1133">Transmembrane helix</keyword>
<keyword evidence="6" id="KW-0444">Lipid biosynthesis</keyword>
<feature type="transmembrane region" description="Helical" evidence="16">
    <location>
        <begin position="145"/>
        <end position="167"/>
    </location>
</feature>
<dbReference type="Pfam" id="PF01066">
    <property type="entry name" value="CDP-OH_P_transf"/>
    <property type="match status" value="1"/>
</dbReference>
<keyword evidence="13" id="KW-1208">Phospholipid metabolism</keyword>
<evidence type="ECO:0000313" key="18">
    <source>
        <dbReference type="EMBL" id="SDW67649.1"/>
    </source>
</evidence>
<dbReference type="Proteomes" id="UP001157137">
    <property type="component" value="Unassembled WGS sequence"/>
</dbReference>
<dbReference type="AlphaFoldDB" id="A0A1H2VIC7"/>
<dbReference type="PANTHER" id="PTHR14269">
    <property type="entry name" value="CDP-DIACYLGLYCEROL--GLYCEROL-3-PHOSPHATE 3-PHOSPHATIDYLTRANSFERASE-RELATED"/>
    <property type="match status" value="1"/>
</dbReference>
<evidence type="ECO:0000256" key="13">
    <source>
        <dbReference type="ARBA" id="ARBA00023264"/>
    </source>
</evidence>
<dbReference type="InterPro" id="IPR000462">
    <property type="entry name" value="CDP-OH_P_trans"/>
</dbReference>
<evidence type="ECO:0000256" key="1">
    <source>
        <dbReference type="ARBA" id="ARBA00000287"/>
    </source>
</evidence>
<dbReference type="STRING" id="89784.SAMN04489725_1118"/>
<evidence type="ECO:0000256" key="2">
    <source>
        <dbReference type="ARBA" id="ARBA00004127"/>
    </source>
</evidence>
<feature type="transmembrane region" description="Helical" evidence="16">
    <location>
        <begin position="120"/>
        <end position="139"/>
    </location>
</feature>
<keyword evidence="12" id="KW-0594">Phospholipid biosynthesis</keyword>
<dbReference type="InterPro" id="IPR048254">
    <property type="entry name" value="CDP_ALCOHOL_P_TRANSF_CS"/>
</dbReference>
<dbReference type="InterPro" id="IPR050324">
    <property type="entry name" value="CDP-alcohol_PTase-I"/>
</dbReference>
<evidence type="ECO:0000313" key="19">
    <source>
        <dbReference type="Proteomes" id="UP000182589"/>
    </source>
</evidence>
<reference evidence="18" key="1">
    <citation type="submission" date="2016-10" db="EMBL/GenBank/DDBJ databases">
        <authorList>
            <person name="de Groot N.N."/>
        </authorList>
    </citation>
    <scope>NUCLEOTIDE SEQUENCE [LARGE SCALE GENOMIC DNA]</scope>
    <source>
        <strain evidence="18">DSM 12489</strain>
    </source>
</reference>
<keyword evidence="7 15" id="KW-0808">Transferase</keyword>
<dbReference type="InterPro" id="IPR043130">
    <property type="entry name" value="CDP-OH_PTrfase_TM_dom"/>
</dbReference>
<evidence type="ECO:0000313" key="17">
    <source>
        <dbReference type="EMBL" id="GLV12897.1"/>
    </source>
</evidence>
<dbReference type="GO" id="GO:0008654">
    <property type="term" value="P:phospholipid biosynthetic process"/>
    <property type="evidence" value="ECO:0007669"/>
    <property type="project" value="UniProtKB-KW"/>
</dbReference>
<comment type="similarity">
    <text evidence="3 15">Belongs to the CDP-alcohol phosphatidyltransferase class-I family.</text>
</comment>
<dbReference type="InterPro" id="IPR004533">
    <property type="entry name" value="CDP-diaglyc--ser_O-PTrfase"/>
</dbReference>
<name>A0A1H2VIC7_9BACL</name>
<dbReference type="NCBIfam" id="TIGR00473">
    <property type="entry name" value="pssA"/>
    <property type="match status" value="1"/>
</dbReference>
<gene>
    <name evidence="17" type="ORF">Heshes_05810</name>
    <name evidence="18" type="ORF">SAMN04489725_1118</name>
</gene>
<keyword evidence="19" id="KW-1185">Reference proteome</keyword>
<dbReference type="PROSITE" id="PS00379">
    <property type="entry name" value="CDP_ALCOHOL_P_TRANSF"/>
    <property type="match status" value="1"/>
</dbReference>
<dbReference type="EMBL" id="FNOJ01000011">
    <property type="protein sequence ID" value="SDW67649.1"/>
    <property type="molecule type" value="Genomic_DNA"/>
</dbReference>
<evidence type="ECO:0000256" key="15">
    <source>
        <dbReference type="RuleBase" id="RU003750"/>
    </source>
</evidence>
<feature type="transmembrane region" description="Helical" evidence="16">
    <location>
        <begin position="179"/>
        <end position="198"/>
    </location>
</feature>
<feature type="transmembrane region" description="Helical" evidence="16">
    <location>
        <begin position="204"/>
        <end position="221"/>
    </location>
</feature>
<dbReference type="RefSeq" id="WP_074693290.1">
    <property type="nucleotide sequence ID" value="NZ_BSRA01000003.1"/>
</dbReference>
<comment type="catalytic activity">
    <reaction evidence="1">
        <text>a CDP-1,2-diacyl-sn-glycerol + L-serine = a 1,2-diacyl-sn-glycero-3-phospho-L-serine + CMP + H(+)</text>
        <dbReference type="Rhea" id="RHEA:16913"/>
        <dbReference type="ChEBI" id="CHEBI:15378"/>
        <dbReference type="ChEBI" id="CHEBI:33384"/>
        <dbReference type="ChEBI" id="CHEBI:57262"/>
        <dbReference type="ChEBI" id="CHEBI:58332"/>
        <dbReference type="ChEBI" id="CHEBI:60377"/>
        <dbReference type="EC" id="2.7.8.8"/>
    </reaction>
</comment>
<evidence type="ECO:0000256" key="8">
    <source>
        <dbReference type="ARBA" id="ARBA00022692"/>
    </source>
</evidence>